<dbReference type="AlphaFoldDB" id="A0AA48GU33"/>
<reference evidence="7" key="1">
    <citation type="journal article" date="2023" name="Int. J. Syst. Evol. Microbiol.">
        <title>Mesoterricola silvestris gen. nov., sp. nov., Mesoterricola sediminis sp. nov., Geothrix oryzae sp. nov., Geothrix edaphica sp. nov., Geothrix rubra sp. nov., and Geothrix limicola sp. nov., six novel members of Acidobacteriota isolated from soils.</title>
        <authorList>
            <person name="Itoh H."/>
            <person name="Sugisawa Y."/>
            <person name="Mise K."/>
            <person name="Xu Z."/>
            <person name="Kuniyasu M."/>
            <person name="Ushijima N."/>
            <person name="Kawano K."/>
            <person name="Kobayashi E."/>
            <person name="Shiratori Y."/>
            <person name="Masuda Y."/>
            <person name="Senoo K."/>
        </authorList>
    </citation>
    <scope>NUCLEOTIDE SEQUENCE [LARGE SCALE GENOMIC DNA]</scope>
    <source>
        <strain evidence="7">W79</strain>
    </source>
</reference>
<dbReference type="PANTHER" id="PTHR30055">
    <property type="entry name" value="HTH-TYPE TRANSCRIPTIONAL REGULATOR RUTR"/>
    <property type="match status" value="1"/>
</dbReference>
<dbReference type="PROSITE" id="PS01081">
    <property type="entry name" value="HTH_TETR_1"/>
    <property type="match status" value="1"/>
</dbReference>
<accession>A0AA48GU33</accession>
<evidence type="ECO:0000259" key="5">
    <source>
        <dbReference type="PROSITE" id="PS50977"/>
    </source>
</evidence>
<dbReference type="InterPro" id="IPR023772">
    <property type="entry name" value="DNA-bd_HTH_TetR-type_CS"/>
</dbReference>
<dbReference type="KEGG" id="msil:METEAL_09650"/>
<dbReference type="PANTHER" id="PTHR30055:SF234">
    <property type="entry name" value="HTH-TYPE TRANSCRIPTIONAL REGULATOR BETI"/>
    <property type="match status" value="1"/>
</dbReference>
<evidence type="ECO:0000256" key="4">
    <source>
        <dbReference type="PROSITE-ProRule" id="PRU00335"/>
    </source>
</evidence>
<evidence type="ECO:0000256" key="2">
    <source>
        <dbReference type="ARBA" id="ARBA00023125"/>
    </source>
</evidence>
<dbReference type="InterPro" id="IPR001647">
    <property type="entry name" value="HTH_TetR"/>
</dbReference>
<dbReference type="PRINTS" id="PR00455">
    <property type="entry name" value="HTHTETR"/>
</dbReference>
<dbReference type="RefSeq" id="WP_316414694.1">
    <property type="nucleotide sequence ID" value="NZ_AP027080.1"/>
</dbReference>
<evidence type="ECO:0000313" key="6">
    <source>
        <dbReference type="EMBL" id="BDU71791.1"/>
    </source>
</evidence>
<dbReference type="EMBL" id="AP027080">
    <property type="protein sequence ID" value="BDU71791.1"/>
    <property type="molecule type" value="Genomic_DNA"/>
</dbReference>
<dbReference type="PROSITE" id="PS50977">
    <property type="entry name" value="HTH_TETR_2"/>
    <property type="match status" value="1"/>
</dbReference>
<organism evidence="6 7">
    <name type="scientific">Mesoterricola silvestris</name>
    <dbReference type="NCBI Taxonomy" id="2927979"/>
    <lineage>
        <taxon>Bacteria</taxon>
        <taxon>Pseudomonadati</taxon>
        <taxon>Acidobacteriota</taxon>
        <taxon>Holophagae</taxon>
        <taxon>Holophagales</taxon>
        <taxon>Holophagaceae</taxon>
        <taxon>Mesoterricola</taxon>
    </lineage>
</organism>
<dbReference type="InterPro" id="IPR009057">
    <property type="entry name" value="Homeodomain-like_sf"/>
</dbReference>
<keyword evidence="7" id="KW-1185">Reference proteome</keyword>
<name>A0AA48GU33_9BACT</name>
<dbReference type="Gene3D" id="1.10.357.10">
    <property type="entry name" value="Tetracycline Repressor, domain 2"/>
    <property type="match status" value="1"/>
</dbReference>
<keyword evidence="1" id="KW-0805">Transcription regulation</keyword>
<sequence>MAKERDQQIIEAATSVFLRYGFRRTTMGDIAEAAGISRPALYLRFCNKEKIFEGSMGEFMARTLAEIERGLPERETPLEQLRFAFECWIIQPFLMMQGSPDARDLASCGLAFAEDVKARGFAAFEALLVPILARVPSHAARDAAALAGIARVLAASARGFKAEARDEAELRSMIGTLLELAIQ</sequence>
<feature type="DNA-binding region" description="H-T-H motif" evidence="4">
    <location>
        <begin position="26"/>
        <end position="45"/>
    </location>
</feature>
<dbReference type="FunFam" id="1.10.10.60:FF:000141">
    <property type="entry name" value="TetR family transcriptional regulator"/>
    <property type="match status" value="1"/>
</dbReference>
<dbReference type="SUPFAM" id="SSF46689">
    <property type="entry name" value="Homeodomain-like"/>
    <property type="match status" value="1"/>
</dbReference>
<dbReference type="GO" id="GO:0003700">
    <property type="term" value="F:DNA-binding transcription factor activity"/>
    <property type="evidence" value="ECO:0007669"/>
    <property type="project" value="TreeGrafter"/>
</dbReference>
<dbReference type="GO" id="GO:0000976">
    <property type="term" value="F:transcription cis-regulatory region binding"/>
    <property type="evidence" value="ECO:0007669"/>
    <property type="project" value="TreeGrafter"/>
</dbReference>
<dbReference type="Proteomes" id="UP001238179">
    <property type="component" value="Chromosome"/>
</dbReference>
<feature type="domain" description="HTH tetR-type" evidence="5">
    <location>
        <begin position="3"/>
        <end position="63"/>
    </location>
</feature>
<gene>
    <name evidence="6" type="ORF">METEAL_09650</name>
</gene>
<protein>
    <submittedName>
        <fullName evidence="6">TetR family transcriptional regulator</fullName>
    </submittedName>
</protein>
<keyword evidence="3" id="KW-0804">Transcription</keyword>
<evidence type="ECO:0000313" key="7">
    <source>
        <dbReference type="Proteomes" id="UP001238179"/>
    </source>
</evidence>
<dbReference type="Pfam" id="PF00440">
    <property type="entry name" value="TetR_N"/>
    <property type="match status" value="1"/>
</dbReference>
<evidence type="ECO:0000256" key="3">
    <source>
        <dbReference type="ARBA" id="ARBA00023163"/>
    </source>
</evidence>
<keyword evidence="2 4" id="KW-0238">DNA-binding</keyword>
<dbReference type="InterPro" id="IPR050109">
    <property type="entry name" value="HTH-type_TetR-like_transc_reg"/>
</dbReference>
<evidence type="ECO:0000256" key="1">
    <source>
        <dbReference type="ARBA" id="ARBA00023015"/>
    </source>
</evidence>
<proteinExistence type="predicted"/>